<gene>
    <name evidence="1" type="ORF">FN846DRAFT_894960</name>
</gene>
<dbReference type="AlphaFoldDB" id="A0A5J5EGQ7"/>
<evidence type="ECO:0000313" key="1">
    <source>
        <dbReference type="EMBL" id="KAA8894570.1"/>
    </source>
</evidence>
<dbReference type="Proteomes" id="UP000326924">
    <property type="component" value="Unassembled WGS sequence"/>
</dbReference>
<name>A0A5J5EGQ7_9PEZI</name>
<organism evidence="1 2">
    <name type="scientific">Sphaerosporella brunnea</name>
    <dbReference type="NCBI Taxonomy" id="1250544"/>
    <lineage>
        <taxon>Eukaryota</taxon>
        <taxon>Fungi</taxon>
        <taxon>Dikarya</taxon>
        <taxon>Ascomycota</taxon>
        <taxon>Pezizomycotina</taxon>
        <taxon>Pezizomycetes</taxon>
        <taxon>Pezizales</taxon>
        <taxon>Pyronemataceae</taxon>
        <taxon>Sphaerosporella</taxon>
    </lineage>
</organism>
<proteinExistence type="predicted"/>
<keyword evidence="2" id="KW-1185">Reference proteome</keyword>
<accession>A0A5J5EGQ7</accession>
<dbReference type="EMBL" id="VXIS01000329">
    <property type="protein sequence ID" value="KAA8894570.1"/>
    <property type="molecule type" value="Genomic_DNA"/>
</dbReference>
<evidence type="ECO:0000313" key="2">
    <source>
        <dbReference type="Proteomes" id="UP000326924"/>
    </source>
</evidence>
<dbReference type="InParanoid" id="A0A5J5EGQ7"/>
<sequence>MPSANLSTFRGLELRGIRAFVTMQCTSSHVSNWEQEEAGRYLLGAGLAKCLQCDDREWLELLAVFKIRKGILSMLVVEDDKFEDALRYTFLVNSLEHGAPDFKKPGDCVGSAVHIREGSMGRADGRMRCEHITGSKWFSGFWRISNPYVIFPPRDIPLASCQLLTCGESLARWAGVQFQKHYFKEEFWRNLELGSRSYEARRELLYLLSP</sequence>
<comment type="caution">
    <text evidence="1">The sequence shown here is derived from an EMBL/GenBank/DDBJ whole genome shotgun (WGS) entry which is preliminary data.</text>
</comment>
<protein>
    <submittedName>
        <fullName evidence="1">Uncharacterized protein</fullName>
    </submittedName>
</protein>
<reference evidence="1 2" key="1">
    <citation type="submission" date="2019-09" db="EMBL/GenBank/DDBJ databases">
        <title>Draft genome of the ectomycorrhizal ascomycete Sphaerosporella brunnea.</title>
        <authorList>
            <consortium name="DOE Joint Genome Institute"/>
            <person name="Benucci G.M."/>
            <person name="Marozzi G."/>
            <person name="Antonielli L."/>
            <person name="Sanchez S."/>
            <person name="Marco P."/>
            <person name="Wang X."/>
            <person name="Falini L.B."/>
            <person name="Barry K."/>
            <person name="Haridas S."/>
            <person name="Lipzen A."/>
            <person name="Labutti K."/>
            <person name="Grigoriev I.V."/>
            <person name="Murat C."/>
            <person name="Martin F."/>
            <person name="Albertini E."/>
            <person name="Donnini D."/>
            <person name="Bonito G."/>
        </authorList>
    </citation>
    <scope>NUCLEOTIDE SEQUENCE [LARGE SCALE GENOMIC DNA]</scope>
    <source>
        <strain evidence="1 2">Sb_GMNB300</strain>
    </source>
</reference>